<protein>
    <submittedName>
        <fullName evidence="1">DsbA family protein</fullName>
    </submittedName>
</protein>
<sequence>MLEIHLFVNPLGMRCFRCENDVLRVDHELNTKINYQFVPLFNMQTITDTMRLYGLSSCDLKVRQHVADTIFQVILDYKAALFQGRKRGRCYLLRLQDAMVRGQADYSQQLVEQVAQQAKLDLEMFMEDRRSKLAHQAFQEDQQMAAELGVTQTATAVVFNTDQTDYGYLIADFDYETLIQAFRENKLDHQQSAAQFAAQFHRPSLKIIQK</sequence>
<dbReference type="Proteomes" id="UP001529343">
    <property type="component" value="Unassembled WGS sequence"/>
</dbReference>
<gene>
    <name evidence="1" type="ORF">QUW44_08555</name>
</gene>
<reference evidence="2" key="1">
    <citation type="submission" date="2023-06" db="EMBL/GenBank/DDBJ databases">
        <title>Identification and characterization of horizontal gene transfer across gut microbiota members of farm animals based on homology search.</title>
        <authorList>
            <person name="Zeman M."/>
            <person name="Kubasova T."/>
            <person name="Jahodarova E."/>
            <person name="Nykrynova M."/>
            <person name="Rychlik I."/>
        </authorList>
    </citation>
    <scope>NUCLEOTIDE SEQUENCE [LARGE SCALE GENOMIC DNA]</scope>
    <source>
        <strain evidence="2">161_Gplus</strain>
    </source>
</reference>
<comment type="caution">
    <text evidence="1">The sequence shown here is derived from an EMBL/GenBank/DDBJ whole genome shotgun (WGS) entry which is preliminary data.</text>
</comment>
<dbReference type="RefSeq" id="WP_289586562.1">
    <property type="nucleotide sequence ID" value="NZ_JAUDDW010000042.1"/>
</dbReference>
<dbReference type="EMBL" id="JAUDDW010000042">
    <property type="protein sequence ID" value="MDM8267189.1"/>
    <property type="molecule type" value="Genomic_DNA"/>
</dbReference>
<proteinExistence type="predicted"/>
<evidence type="ECO:0000313" key="1">
    <source>
        <dbReference type="EMBL" id="MDM8267189.1"/>
    </source>
</evidence>
<keyword evidence="2" id="KW-1185">Reference proteome</keyword>
<dbReference type="SUPFAM" id="SSF52833">
    <property type="entry name" value="Thioredoxin-like"/>
    <property type="match status" value="1"/>
</dbReference>
<reference evidence="1 2" key="2">
    <citation type="submission" date="2023-06" db="EMBL/GenBank/DDBJ databases">
        <authorList>
            <person name="Zeman M."/>
            <person name="Kubasova T."/>
            <person name="Jahodarova E."/>
            <person name="Nykrynova M."/>
            <person name="Rychlik I."/>
        </authorList>
    </citation>
    <scope>NUCLEOTIDE SEQUENCE [LARGE SCALE GENOMIC DNA]</scope>
    <source>
        <strain evidence="1 2">161_Gplus</strain>
    </source>
</reference>
<dbReference type="Pfam" id="PF13743">
    <property type="entry name" value="Thioredoxin_5"/>
    <property type="match status" value="1"/>
</dbReference>
<dbReference type="Gene3D" id="3.40.30.10">
    <property type="entry name" value="Glutaredoxin"/>
    <property type="match status" value="1"/>
</dbReference>
<organism evidence="1 2">
    <name type="scientific">Limosilactobacillus pontis</name>
    <dbReference type="NCBI Taxonomy" id="35787"/>
    <lineage>
        <taxon>Bacteria</taxon>
        <taxon>Bacillati</taxon>
        <taxon>Bacillota</taxon>
        <taxon>Bacilli</taxon>
        <taxon>Lactobacillales</taxon>
        <taxon>Lactobacillaceae</taxon>
        <taxon>Limosilactobacillus</taxon>
    </lineage>
</organism>
<accession>A0ABT7UZW0</accession>
<name>A0ABT7UZW0_9LACO</name>
<evidence type="ECO:0000313" key="2">
    <source>
        <dbReference type="Proteomes" id="UP001529343"/>
    </source>
</evidence>
<dbReference type="InterPro" id="IPR036249">
    <property type="entry name" value="Thioredoxin-like_sf"/>
</dbReference>